<keyword evidence="5" id="KW-1185">Reference proteome</keyword>
<accession>H1D2D8</accession>
<name>H1D2D8_9FIRM</name>
<dbReference type="eggNOG" id="COG1247">
    <property type="taxonomic scope" value="Bacteria"/>
</dbReference>
<comment type="caution">
    <text evidence="4">The sequence shown here is derived from an EMBL/GenBank/DDBJ whole genome shotgun (WGS) entry which is preliminary data.</text>
</comment>
<dbReference type="GO" id="GO:0016747">
    <property type="term" value="F:acyltransferase activity, transferring groups other than amino-acyl groups"/>
    <property type="evidence" value="ECO:0007669"/>
    <property type="project" value="InterPro"/>
</dbReference>
<dbReference type="Proteomes" id="UP000003277">
    <property type="component" value="Unassembled WGS sequence"/>
</dbReference>
<dbReference type="PANTHER" id="PTHR43072">
    <property type="entry name" value="N-ACETYLTRANSFERASE"/>
    <property type="match status" value="1"/>
</dbReference>
<keyword evidence="2" id="KW-0012">Acyltransferase</keyword>
<keyword evidence="1" id="KW-0808">Transferase</keyword>
<dbReference type="CDD" id="cd04301">
    <property type="entry name" value="NAT_SF"/>
    <property type="match status" value="1"/>
</dbReference>
<dbReference type="PANTHER" id="PTHR43072:SF23">
    <property type="entry name" value="UPF0039 PROTEIN C11D3.02C"/>
    <property type="match status" value="1"/>
</dbReference>
<dbReference type="PATRIC" id="fig|742743.3.peg.1805"/>
<evidence type="ECO:0000313" key="5">
    <source>
        <dbReference type="Proteomes" id="UP000003277"/>
    </source>
</evidence>
<reference evidence="4 5" key="1">
    <citation type="submission" date="2011-11" db="EMBL/GenBank/DDBJ databases">
        <title>The Genome Sequence of Dialister succinatiphilus YIT 11850.</title>
        <authorList>
            <consortium name="The Broad Institute Genome Sequencing Platform"/>
            <person name="Earl A."/>
            <person name="Ward D."/>
            <person name="Feldgarden M."/>
            <person name="Gevers D."/>
            <person name="Morotomi M."/>
            <person name="Young S.K."/>
            <person name="Zeng Q."/>
            <person name="Gargeya S."/>
            <person name="Fitzgerald M."/>
            <person name="Haas B."/>
            <person name="Abouelleil A."/>
            <person name="Alvarado L."/>
            <person name="Arachchi H.M."/>
            <person name="Berlin A."/>
            <person name="Brown A."/>
            <person name="Chapman S.B."/>
            <person name="Dunbar C."/>
            <person name="Gearin G."/>
            <person name="Goldberg J."/>
            <person name="Griggs A."/>
            <person name="Gujja S."/>
            <person name="Heiman D."/>
            <person name="Howarth C."/>
            <person name="Lui A."/>
            <person name="MacDonald P.J.P."/>
            <person name="Montmayeur A."/>
            <person name="Murphy C."/>
            <person name="Neiman D."/>
            <person name="Pearson M."/>
            <person name="Priest M."/>
            <person name="Roberts A."/>
            <person name="Saif S."/>
            <person name="Shea T."/>
            <person name="Sisk P."/>
            <person name="Stolte C."/>
            <person name="Sykes S."/>
            <person name="Wortman J."/>
            <person name="Nusbaum C."/>
            <person name="Birren B."/>
        </authorList>
    </citation>
    <scope>NUCLEOTIDE SEQUENCE [LARGE SCALE GENOMIC DNA]</scope>
    <source>
        <strain evidence="4 5">YIT 11850</strain>
    </source>
</reference>
<dbReference type="InterPro" id="IPR016181">
    <property type="entry name" value="Acyl_CoA_acyltransferase"/>
</dbReference>
<dbReference type="HOGENOM" id="CLU_013985_4_2_9"/>
<sequence length="196" mass="22492">MEKSSNPSFFIRQASIEDAPSLLSIYRPYMENTAITFEEDLPALEDFQHRMTSTLERYPYLAALSDGRIAGYAYAGPFHPRKAYDHAAELSIYIAPPFHHRGLGKALYGQLESILLSQQVFNLYACIAVTRREDPFLPKDSPLFHRSLGFKTLGRFEKCGYKFGRWYDMIWMGKEIGKRPLHPGAFIPFSQLSSRL</sequence>
<organism evidence="4 5">
    <name type="scientific">Dialister succinatiphilus YIT 11850</name>
    <dbReference type="NCBI Taxonomy" id="742743"/>
    <lineage>
        <taxon>Bacteria</taxon>
        <taxon>Bacillati</taxon>
        <taxon>Bacillota</taxon>
        <taxon>Negativicutes</taxon>
        <taxon>Veillonellales</taxon>
        <taxon>Veillonellaceae</taxon>
        <taxon>Dialister</taxon>
    </lineage>
</organism>
<dbReference type="Pfam" id="PF13420">
    <property type="entry name" value="Acetyltransf_4"/>
    <property type="match status" value="1"/>
</dbReference>
<dbReference type="AlphaFoldDB" id="H1D2D8"/>
<evidence type="ECO:0000256" key="2">
    <source>
        <dbReference type="ARBA" id="ARBA00023315"/>
    </source>
</evidence>
<proteinExistence type="predicted"/>
<dbReference type="InterPro" id="IPR000182">
    <property type="entry name" value="GNAT_dom"/>
</dbReference>
<dbReference type="EMBL" id="ADLT01000057">
    <property type="protein sequence ID" value="EHO62322.1"/>
    <property type="molecule type" value="Genomic_DNA"/>
</dbReference>
<feature type="domain" description="N-acetyltransferase" evidence="3">
    <location>
        <begin position="9"/>
        <end position="177"/>
    </location>
</feature>
<protein>
    <recommendedName>
        <fullName evidence="3">N-acetyltransferase domain-containing protein</fullName>
    </recommendedName>
</protein>
<evidence type="ECO:0000313" key="4">
    <source>
        <dbReference type="EMBL" id="EHO62322.1"/>
    </source>
</evidence>
<dbReference type="PROSITE" id="PS51186">
    <property type="entry name" value="GNAT"/>
    <property type="match status" value="1"/>
</dbReference>
<gene>
    <name evidence="4" type="ORF">HMPREF9453_01776</name>
</gene>
<dbReference type="RefSeq" id="WP_008860270.1">
    <property type="nucleotide sequence ID" value="NZ_JH591189.1"/>
</dbReference>
<evidence type="ECO:0000259" key="3">
    <source>
        <dbReference type="PROSITE" id="PS51186"/>
    </source>
</evidence>
<evidence type="ECO:0000256" key="1">
    <source>
        <dbReference type="ARBA" id="ARBA00022679"/>
    </source>
</evidence>
<dbReference type="Gene3D" id="3.40.630.30">
    <property type="match status" value="1"/>
</dbReference>
<dbReference type="OrthoDB" id="9798006at2"/>
<dbReference type="SUPFAM" id="SSF55729">
    <property type="entry name" value="Acyl-CoA N-acyltransferases (Nat)"/>
    <property type="match status" value="1"/>
</dbReference>
<dbReference type="STRING" id="742743.HMPREF9453_01776"/>